<sequence length="155" mass="17648">MHVHLVAVGTRMPAWVEAGFSDYRKRLPREWRLQLHEIPLRRRGKTGEAMRLIEAEGQQMLSACPPGAHLVALDSRGQQWTTEALAQRLADWQQAGRDLAFLIGGPEGLAPACRQRAETCWSLSKLTFPHPLVRIIVAEQLYRAWSLLQGHPYHR</sequence>
<evidence type="ECO:0000256" key="2">
    <source>
        <dbReference type="ARBA" id="ARBA00022679"/>
    </source>
</evidence>
<feature type="binding site" evidence="5">
    <location>
        <begin position="123"/>
        <end position="128"/>
    </location>
    <ligand>
        <name>S-adenosyl-L-methionine</name>
        <dbReference type="ChEBI" id="CHEBI:59789"/>
    </ligand>
</feature>
<dbReference type="PANTHER" id="PTHR33603">
    <property type="entry name" value="METHYLTRANSFERASE"/>
    <property type="match status" value="1"/>
</dbReference>
<dbReference type="SUPFAM" id="SSF75217">
    <property type="entry name" value="alpha/beta knot"/>
    <property type="match status" value="1"/>
</dbReference>
<dbReference type="Proteomes" id="UP001321825">
    <property type="component" value="Chromosome"/>
</dbReference>
<dbReference type="GO" id="GO:0070038">
    <property type="term" value="F:rRNA (pseudouridine-N3-)-methyltransferase activity"/>
    <property type="evidence" value="ECO:0007669"/>
    <property type="project" value="UniProtKB-UniRule"/>
</dbReference>
<dbReference type="HAMAP" id="MF_00658">
    <property type="entry name" value="23SrRNA_methyltr_H"/>
    <property type="match status" value="1"/>
</dbReference>
<comment type="catalytic activity">
    <reaction evidence="5">
        <text>pseudouridine(1915) in 23S rRNA + S-adenosyl-L-methionine = N(3)-methylpseudouridine(1915) in 23S rRNA + S-adenosyl-L-homocysteine + H(+)</text>
        <dbReference type="Rhea" id="RHEA:42752"/>
        <dbReference type="Rhea" id="RHEA-COMP:10221"/>
        <dbReference type="Rhea" id="RHEA-COMP:10222"/>
        <dbReference type="ChEBI" id="CHEBI:15378"/>
        <dbReference type="ChEBI" id="CHEBI:57856"/>
        <dbReference type="ChEBI" id="CHEBI:59789"/>
        <dbReference type="ChEBI" id="CHEBI:65314"/>
        <dbReference type="ChEBI" id="CHEBI:74486"/>
        <dbReference type="EC" id="2.1.1.177"/>
    </reaction>
</comment>
<dbReference type="GO" id="GO:0005737">
    <property type="term" value="C:cytoplasm"/>
    <property type="evidence" value="ECO:0007669"/>
    <property type="project" value="UniProtKB-SubCell"/>
</dbReference>
<dbReference type="Gene3D" id="3.40.1280.10">
    <property type="match status" value="1"/>
</dbReference>
<keyword evidence="7" id="KW-1185">Reference proteome</keyword>
<keyword evidence="5" id="KW-0698">rRNA processing</keyword>
<protein>
    <recommendedName>
        <fullName evidence="5">Ribosomal RNA large subunit methyltransferase H</fullName>
        <ecNumber evidence="5">2.1.1.177</ecNumber>
    </recommendedName>
    <alternativeName>
        <fullName evidence="5">23S rRNA (pseudouridine1915-N3)-methyltransferase</fullName>
    </alternativeName>
    <alternativeName>
        <fullName evidence="5">23S rRNA m3Psi1915 methyltransferase</fullName>
    </alternativeName>
    <alternativeName>
        <fullName evidence="5">rRNA (pseudouridine-N3-)-methyltransferase RlmH</fullName>
    </alternativeName>
</protein>
<dbReference type="Pfam" id="PF02590">
    <property type="entry name" value="SPOUT_MTase"/>
    <property type="match status" value="1"/>
</dbReference>
<feature type="binding site" evidence="5">
    <location>
        <position position="104"/>
    </location>
    <ligand>
        <name>S-adenosyl-L-methionine</name>
        <dbReference type="ChEBI" id="CHEBI:59789"/>
    </ligand>
</feature>
<gene>
    <name evidence="5" type="primary">rlmH</name>
    <name evidence="6" type="ORF">MIT9_P2126</name>
</gene>
<keyword evidence="2 5" id="KW-0808">Transferase</keyword>
<reference evidence="7" key="1">
    <citation type="journal article" date="2024" name="Int. J. Syst. Evol. Microbiol.">
        <title>Methylomarinovum tepidoasis sp. nov., a moderately thermophilic methanotroph of the family Methylothermaceae isolated from a deep-sea hydrothermal field.</title>
        <authorList>
            <person name="Hirayama H."/>
            <person name="Takaki Y."/>
            <person name="Abe M."/>
            <person name="Miyazaki M."/>
            <person name="Uematsu K."/>
            <person name="Matsui Y."/>
            <person name="Takai K."/>
        </authorList>
    </citation>
    <scope>NUCLEOTIDE SEQUENCE [LARGE SCALE GENOMIC DNA]</scope>
    <source>
        <strain evidence="7">IT-9</strain>
    </source>
</reference>
<keyword evidence="3 5" id="KW-0949">S-adenosyl-L-methionine</keyword>
<organism evidence="6 7">
    <name type="scientific">Methylomarinovum caldicuralii</name>
    <dbReference type="NCBI Taxonomy" id="438856"/>
    <lineage>
        <taxon>Bacteria</taxon>
        <taxon>Pseudomonadati</taxon>
        <taxon>Pseudomonadota</taxon>
        <taxon>Gammaproteobacteria</taxon>
        <taxon>Methylococcales</taxon>
        <taxon>Methylothermaceae</taxon>
        <taxon>Methylomarinovum</taxon>
    </lineage>
</organism>
<dbReference type="EMBL" id="AP024714">
    <property type="protein sequence ID" value="BCX82540.1"/>
    <property type="molecule type" value="Genomic_DNA"/>
</dbReference>
<evidence type="ECO:0000313" key="7">
    <source>
        <dbReference type="Proteomes" id="UP001321825"/>
    </source>
</evidence>
<dbReference type="PANTHER" id="PTHR33603:SF1">
    <property type="entry name" value="RIBOSOMAL RNA LARGE SUBUNIT METHYLTRANSFERASE H"/>
    <property type="match status" value="1"/>
</dbReference>
<dbReference type="AlphaFoldDB" id="A0AAU9C1F1"/>
<proteinExistence type="inferred from homology"/>
<dbReference type="InterPro" id="IPR029028">
    <property type="entry name" value="Alpha/beta_knot_MTases"/>
</dbReference>
<evidence type="ECO:0000256" key="4">
    <source>
        <dbReference type="ARBA" id="ARBA00038303"/>
    </source>
</evidence>
<comment type="similarity">
    <text evidence="4 5">Belongs to the RNA methyltransferase RlmH family.</text>
</comment>
<accession>A0AAU9C1F1</accession>
<dbReference type="KEGG" id="mcau:MIT9_P2126"/>
<keyword evidence="5" id="KW-0963">Cytoplasm</keyword>
<comment type="subcellular location">
    <subcellularLocation>
        <location evidence="5">Cytoplasm</location>
    </subcellularLocation>
</comment>
<dbReference type="NCBIfam" id="NF000986">
    <property type="entry name" value="PRK00103.1-4"/>
    <property type="match status" value="1"/>
</dbReference>
<dbReference type="NCBIfam" id="TIGR00246">
    <property type="entry name" value="tRNA_RlmH_YbeA"/>
    <property type="match status" value="1"/>
</dbReference>
<dbReference type="InterPro" id="IPR029026">
    <property type="entry name" value="tRNA_m1G_MTases_N"/>
</dbReference>
<name>A0AAU9C1F1_9GAMM</name>
<dbReference type="PIRSF" id="PIRSF004505">
    <property type="entry name" value="MT_bac"/>
    <property type="match status" value="1"/>
</dbReference>
<comment type="function">
    <text evidence="5">Specifically methylates the pseudouridine at position 1915 (m3Psi1915) in 23S rRNA.</text>
</comment>
<evidence type="ECO:0000256" key="3">
    <source>
        <dbReference type="ARBA" id="ARBA00022691"/>
    </source>
</evidence>
<dbReference type="InterPro" id="IPR003742">
    <property type="entry name" value="RlmH-like"/>
</dbReference>
<keyword evidence="1 5" id="KW-0489">Methyltransferase</keyword>
<feature type="binding site" evidence="5">
    <location>
        <position position="73"/>
    </location>
    <ligand>
        <name>S-adenosyl-L-methionine</name>
        <dbReference type="ChEBI" id="CHEBI:59789"/>
    </ligand>
</feature>
<dbReference type="CDD" id="cd18081">
    <property type="entry name" value="RlmH-like"/>
    <property type="match status" value="1"/>
</dbReference>
<evidence type="ECO:0000256" key="5">
    <source>
        <dbReference type="HAMAP-Rule" id="MF_00658"/>
    </source>
</evidence>
<evidence type="ECO:0000256" key="1">
    <source>
        <dbReference type="ARBA" id="ARBA00022603"/>
    </source>
</evidence>
<dbReference type="RefSeq" id="WP_317704937.1">
    <property type="nucleotide sequence ID" value="NZ_AP024714.1"/>
</dbReference>
<dbReference type="EC" id="2.1.1.177" evidence="5"/>
<comment type="subunit">
    <text evidence="5">Homodimer.</text>
</comment>
<evidence type="ECO:0000313" key="6">
    <source>
        <dbReference type="EMBL" id="BCX82540.1"/>
    </source>
</evidence>